<evidence type="ECO:0000256" key="3">
    <source>
        <dbReference type="ARBA" id="ARBA00001974"/>
    </source>
</evidence>
<comment type="similarity">
    <text evidence="5">Belongs to the nitrite and sulfite reductase 4Fe-4S domain family.</text>
</comment>
<keyword evidence="14 16" id="KW-0534">Nitrate assimilation</keyword>
<keyword evidence="8" id="KW-0001">2Fe-2S</keyword>
<comment type="cofactor">
    <cofactor evidence="3 16">
        <name>FAD</name>
        <dbReference type="ChEBI" id="CHEBI:57692"/>
    </cofactor>
</comment>
<evidence type="ECO:0000313" key="23">
    <source>
        <dbReference type="Proteomes" id="UP001589738"/>
    </source>
</evidence>
<dbReference type="InterPro" id="IPR012744">
    <property type="entry name" value="Nitri_red_NirB"/>
</dbReference>
<dbReference type="InterPro" id="IPR036188">
    <property type="entry name" value="FAD/NAD-bd_sf"/>
</dbReference>
<evidence type="ECO:0000256" key="6">
    <source>
        <dbReference type="ARBA" id="ARBA00022617"/>
    </source>
</evidence>
<sequence length="786" mass="87652">MKKQKLVMVGNGMAGVRCLEEILKTDSEMFEITVVGSEPHPNYNRILLSSVLQGTTKLEEITINDFKWYEQHQIQLFTGETVVAIDYKSQIVMTDQGRSLYYDRLILATGSVPFVLPLPGVEKEGVISFRTIEDCQQMQETAKNHKKAVVIGGGLLGLEAARGLLHLGMEVHVVHISSFLMERQLDETAAKMLQAELEKQGMKFLLEKQTEEILGDQRIEGLRFTDGTSVEADLLVMAVGVRPNIQLAKDSGLTVNRAIVVNDFLETSIPNIFAVGECVEHRGMVYGLVKPLYEQAVVLAKRICGVDAQSYEGTVLATQLKISGVDVFSIGAFQEDSVKKSIKIHDEVEGTYKRLVFQEGKIIGAVLFGDTSDRTKLQNMILKKQDVSDVEKVTIFQANGSESAVSSMAATEMICNCNGVSKGTIIEAVQNHGCSTVDDVKACTKASGSCGGCKPLVSELLSYIHSDEFDEMKIEKPTMCHCTRLTEDEVVHEMQVQNLSSVNEVMQALNWKHKEGCSKCVPALTYYLSMINPEYENVQETLFVNEKMNATLQKDGTYFVVPQMYGGMTNPHELRKIANVADKYGVSELAITSEQRIHLMGLTKEELPKVWKDLNMPLSATYGNRVQNVKTCIGEHICQCDKRKALQLSATLEKKLEYLITPYRVKIGVSACLHNGAGSTTKDIGIIGTKRGWEIYVGGSSGRSVKAGQLFTVAETEEETVHFIAGLVQYYRETANYLERTWEWVDRVSLLHVREVLFDFELRQQLLERIEEDCLMIKGPKDVPIF</sequence>
<dbReference type="Pfam" id="PF04324">
    <property type="entry name" value="Fer2_BFD"/>
    <property type="match status" value="2"/>
</dbReference>
<evidence type="ECO:0000256" key="15">
    <source>
        <dbReference type="ARBA" id="ARBA00034078"/>
    </source>
</evidence>
<name>A0ABV6KT63_9BACI</name>
<evidence type="ECO:0000259" key="17">
    <source>
        <dbReference type="Pfam" id="PF01077"/>
    </source>
</evidence>
<evidence type="ECO:0000256" key="4">
    <source>
        <dbReference type="ARBA" id="ARBA00005096"/>
    </source>
</evidence>
<feature type="domain" description="Nitrite/sulphite reductase 4Fe-4S" evidence="17">
    <location>
        <begin position="623"/>
        <end position="757"/>
    </location>
</feature>
<dbReference type="InterPro" id="IPR036136">
    <property type="entry name" value="Nit/Sulf_reduc_fer-like_dom_sf"/>
</dbReference>
<keyword evidence="12" id="KW-0408">Iron</keyword>
<dbReference type="PIRSF" id="PIRSF037149">
    <property type="entry name" value="NirB"/>
    <property type="match status" value="1"/>
</dbReference>
<feature type="domain" description="BFD-like [2Fe-2S]-binding" evidence="19">
    <location>
        <begin position="413"/>
        <end position="461"/>
    </location>
</feature>
<dbReference type="PRINTS" id="PR00411">
    <property type="entry name" value="PNDRDTASEI"/>
</dbReference>
<dbReference type="Proteomes" id="UP001589738">
    <property type="component" value="Unassembled WGS sequence"/>
</dbReference>
<gene>
    <name evidence="22" type="primary">nirB</name>
    <name evidence="22" type="ORF">ACFFHF_14700</name>
</gene>
<comment type="cofactor">
    <cofactor evidence="15">
        <name>[2Fe-2S] cluster</name>
        <dbReference type="ChEBI" id="CHEBI:190135"/>
    </cofactor>
</comment>
<evidence type="ECO:0000256" key="7">
    <source>
        <dbReference type="ARBA" id="ARBA00022630"/>
    </source>
</evidence>
<keyword evidence="10 16" id="KW-0274">FAD</keyword>
<dbReference type="SUPFAM" id="SSF51905">
    <property type="entry name" value="FAD/NAD(P)-binding domain"/>
    <property type="match status" value="2"/>
</dbReference>
<dbReference type="RefSeq" id="WP_377058474.1">
    <property type="nucleotide sequence ID" value="NZ_JBHLUU010000104.1"/>
</dbReference>
<evidence type="ECO:0000256" key="10">
    <source>
        <dbReference type="ARBA" id="ARBA00022827"/>
    </source>
</evidence>
<evidence type="ECO:0000259" key="21">
    <source>
        <dbReference type="Pfam" id="PF18267"/>
    </source>
</evidence>
<dbReference type="InterPro" id="IPR045854">
    <property type="entry name" value="NO2/SO3_Rdtase_4Fe4S_sf"/>
</dbReference>
<dbReference type="InterPro" id="IPR016156">
    <property type="entry name" value="FAD/NAD-linked_Rdtase_dimer_sf"/>
</dbReference>
<dbReference type="SUPFAM" id="SSF55124">
    <property type="entry name" value="Nitrite/Sulfite reductase N-terminal domain-like"/>
    <property type="match status" value="1"/>
</dbReference>
<evidence type="ECO:0000256" key="13">
    <source>
        <dbReference type="ARBA" id="ARBA00023014"/>
    </source>
</evidence>
<dbReference type="Gene3D" id="1.10.10.1100">
    <property type="entry name" value="BFD-like [2Fe-2S]-binding domain"/>
    <property type="match status" value="1"/>
</dbReference>
<dbReference type="Pfam" id="PF18267">
    <property type="entry name" value="Rubredoxin_C"/>
    <property type="match status" value="1"/>
</dbReference>
<dbReference type="InterPro" id="IPR023753">
    <property type="entry name" value="FAD/NAD-binding_dom"/>
</dbReference>
<evidence type="ECO:0000256" key="8">
    <source>
        <dbReference type="ARBA" id="ARBA00022714"/>
    </source>
</evidence>
<dbReference type="Gene3D" id="3.30.390.30">
    <property type="match status" value="1"/>
</dbReference>
<protein>
    <submittedName>
        <fullName evidence="22">Nitrite reductase large subunit NirB</fullName>
    </submittedName>
</protein>
<dbReference type="PANTHER" id="PTHR43809:SF1">
    <property type="entry name" value="NITRITE REDUCTASE (NADH) LARGE SUBUNIT"/>
    <property type="match status" value="1"/>
</dbReference>
<keyword evidence="7 16" id="KW-0285">Flavoprotein</keyword>
<reference evidence="22 23" key="1">
    <citation type="submission" date="2024-09" db="EMBL/GenBank/DDBJ databases">
        <authorList>
            <person name="Sun Q."/>
            <person name="Mori K."/>
        </authorList>
    </citation>
    <scope>NUCLEOTIDE SEQUENCE [LARGE SCALE GENOMIC DNA]</scope>
    <source>
        <strain evidence="22 23">CGMCC 1.9126</strain>
    </source>
</reference>
<dbReference type="Pfam" id="PF03460">
    <property type="entry name" value="NIR_SIR_ferr"/>
    <property type="match status" value="1"/>
</dbReference>
<feature type="domain" description="BFD-like [2Fe-2S]-binding" evidence="19">
    <location>
        <begin position="479"/>
        <end position="529"/>
    </location>
</feature>
<dbReference type="Pfam" id="PF07992">
    <property type="entry name" value="Pyr_redox_2"/>
    <property type="match status" value="1"/>
</dbReference>
<feature type="domain" description="NADH-rubredoxin oxidoreductase C-terminal" evidence="21">
    <location>
        <begin position="317"/>
        <end position="384"/>
    </location>
</feature>
<dbReference type="PRINTS" id="PR00368">
    <property type="entry name" value="FADPNR"/>
</dbReference>
<accession>A0ABV6KT63</accession>
<evidence type="ECO:0000256" key="14">
    <source>
        <dbReference type="ARBA" id="ARBA00023063"/>
    </source>
</evidence>
<evidence type="ECO:0000259" key="19">
    <source>
        <dbReference type="Pfam" id="PF04324"/>
    </source>
</evidence>
<dbReference type="InterPro" id="IPR052034">
    <property type="entry name" value="NasD-like"/>
</dbReference>
<keyword evidence="13" id="KW-0411">Iron-sulfur</keyword>
<evidence type="ECO:0000313" key="22">
    <source>
        <dbReference type="EMBL" id="MFC0476459.1"/>
    </source>
</evidence>
<dbReference type="InterPro" id="IPR007419">
    <property type="entry name" value="BFD-like_2Fe2S-bd_dom"/>
</dbReference>
<dbReference type="CDD" id="cd19944">
    <property type="entry name" value="NirB_Fer2_BFD-like_2"/>
    <property type="match status" value="1"/>
</dbReference>
<dbReference type="InterPro" id="IPR006067">
    <property type="entry name" value="NO2/SO3_Rdtase_4Fe4S_dom"/>
</dbReference>
<dbReference type="NCBIfam" id="TIGR02374">
    <property type="entry name" value="nitri_red_nirB"/>
    <property type="match status" value="1"/>
</dbReference>
<dbReference type="CDD" id="cd19943">
    <property type="entry name" value="NirB_Fer2_BFD-like_1"/>
    <property type="match status" value="1"/>
</dbReference>
<dbReference type="Gene3D" id="3.90.480.10">
    <property type="entry name" value="Sulfite Reductase Hemoprotein,Domain 2"/>
    <property type="match status" value="1"/>
</dbReference>
<dbReference type="InterPro" id="IPR017121">
    <property type="entry name" value="Nitrite_Rdtase_lsu"/>
</dbReference>
<proteinExistence type="inferred from homology"/>
<keyword evidence="11" id="KW-0560">Oxidoreductase</keyword>
<evidence type="ECO:0000256" key="12">
    <source>
        <dbReference type="ARBA" id="ARBA00023004"/>
    </source>
</evidence>
<dbReference type="SUPFAM" id="SSF56014">
    <property type="entry name" value="Nitrite and sulphite reductase 4Fe-4S domain-like"/>
    <property type="match status" value="1"/>
</dbReference>
<dbReference type="EMBL" id="JBHLUU010000104">
    <property type="protein sequence ID" value="MFC0476459.1"/>
    <property type="molecule type" value="Genomic_DNA"/>
</dbReference>
<dbReference type="Pfam" id="PF01077">
    <property type="entry name" value="NIR_SIR"/>
    <property type="match status" value="1"/>
</dbReference>
<evidence type="ECO:0000256" key="16">
    <source>
        <dbReference type="PIRNR" id="PIRNR037149"/>
    </source>
</evidence>
<dbReference type="Gene3D" id="3.30.413.10">
    <property type="entry name" value="Sulfite Reductase Hemoprotein, domain 1"/>
    <property type="match status" value="1"/>
</dbReference>
<dbReference type="Gene3D" id="3.50.50.60">
    <property type="entry name" value="FAD/NAD(P)-binding domain"/>
    <property type="match status" value="2"/>
</dbReference>
<evidence type="ECO:0000256" key="1">
    <source>
        <dbReference type="ARBA" id="ARBA00001929"/>
    </source>
</evidence>
<comment type="caution">
    <text evidence="22">The sequence shown here is derived from an EMBL/GenBank/DDBJ whole genome shotgun (WGS) entry which is preliminary data.</text>
</comment>
<comment type="pathway">
    <text evidence="4">Nitrogen metabolism; nitrate reduction (assimilation).</text>
</comment>
<evidence type="ECO:0000256" key="9">
    <source>
        <dbReference type="ARBA" id="ARBA00022723"/>
    </source>
</evidence>
<evidence type="ECO:0000256" key="2">
    <source>
        <dbReference type="ARBA" id="ARBA00001966"/>
    </source>
</evidence>
<comment type="cofactor">
    <cofactor evidence="2">
        <name>[4Fe-4S] cluster</name>
        <dbReference type="ChEBI" id="CHEBI:49883"/>
    </cofactor>
</comment>
<comment type="cofactor">
    <cofactor evidence="1">
        <name>siroheme</name>
        <dbReference type="ChEBI" id="CHEBI:60052"/>
    </cofactor>
</comment>
<evidence type="ECO:0000259" key="20">
    <source>
        <dbReference type="Pfam" id="PF07992"/>
    </source>
</evidence>
<dbReference type="InterPro" id="IPR005117">
    <property type="entry name" value="NiRdtase/SiRdtase_haem-b_fer"/>
</dbReference>
<evidence type="ECO:0000256" key="5">
    <source>
        <dbReference type="ARBA" id="ARBA00010429"/>
    </source>
</evidence>
<organism evidence="22 23">
    <name type="scientific">Robertmurraya beringensis</name>
    <dbReference type="NCBI Taxonomy" id="641660"/>
    <lineage>
        <taxon>Bacteria</taxon>
        <taxon>Bacillati</taxon>
        <taxon>Bacillota</taxon>
        <taxon>Bacilli</taxon>
        <taxon>Bacillales</taxon>
        <taxon>Bacillaceae</taxon>
        <taxon>Robertmurraya</taxon>
    </lineage>
</organism>
<dbReference type="InterPro" id="IPR041575">
    <property type="entry name" value="Rubredoxin_C"/>
</dbReference>
<feature type="domain" description="FAD/NAD(P)-binding" evidence="20">
    <location>
        <begin position="5"/>
        <end position="282"/>
    </location>
</feature>
<dbReference type="PANTHER" id="PTHR43809">
    <property type="entry name" value="NITRITE REDUCTASE (NADH) LARGE SUBUNIT"/>
    <property type="match status" value="1"/>
</dbReference>
<keyword evidence="6" id="KW-0349">Heme</keyword>
<keyword evidence="9" id="KW-0479">Metal-binding</keyword>
<keyword evidence="23" id="KW-1185">Reference proteome</keyword>
<feature type="domain" description="Nitrite/Sulfite reductase ferredoxin-like" evidence="18">
    <location>
        <begin position="553"/>
        <end position="615"/>
    </location>
</feature>
<evidence type="ECO:0000259" key="18">
    <source>
        <dbReference type="Pfam" id="PF03460"/>
    </source>
</evidence>
<evidence type="ECO:0000256" key="11">
    <source>
        <dbReference type="ARBA" id="ARBA00023002"/>
    </source>
</evidence>
<dbReference type="InterPro" id="IPR041854">
    <property type="entry name" value="BFD-like_2Fe2S-bd_dom_sf"/>
</dbReference>